<dbReference type="PANTHER" id="PTHR41521:SF4">
    <property type="entry name" value="BLR0684 PROTEIN"/>
    <property type="match status" value="1"/>
</dbReference>
<keyword evidence="3" id="KW-1185">Reference proteome</keyword>
<feature type="domain" description="DUF1330" evidence="1">
    <location>
        <begin position="3"/>
        <end position="72"/>
    </location>
</feature>
<name>A0ABV4FFB7_BRAEL</name>
<dbReference type="EMBL" id="JBGBZA010000002">
    <property type="protein sequence ID" value="MEY9321996.1"/>
    <property type="molecule type" value="Genomic_DNA"/>
</dbReference>
<gene>
    <name evidence="2" type="ORF">ABIF29_008795</name>
</gene>
<evidence type="ECO:0000313" key="3">
    <source>
        <dbReference type="Proteomes" id="UP001565471"/>
    </source>
</evidence>
<evidence type="ECO:0000259" key="1">
    <source>
        <dbReference type="Pfam" id="PF07045"/>
    </source>
</evidence>
<dbReference type="SUPFAM" id="SSF54909">
    <property type="entry name" value="Dimeric alpha+beta barrel"/>
    <property type="match status" value="1"/>
</dbReference>
<comment type="caution">
    <text evidence="2">The sequence shown here is derived from an EMBL/GenBank/DDBJ whole genome shotgun (WGS) entry which is preliminary data.</text>
</comment>
<accession>A0ABV4FFB7</accession>
<dbReference type="Gene3D" id="3.30.70.100">
    <property type="match status" value="1"/>
</dbReference>
<reference evidence="2 3" key="1">
    <citation type="submission" date="2024-07" db="EMBL/GenBank/DDBJ databases">
        <title>Genomic Encyclopedia of Type Strains, Phase V (KMG-V): Genome sequencing to study the core and pangenomes of soil and plant-associated prokaryotes.</title>
        <authorList>
            <person name="Whitman W."/>
        </authorList>
    </citation>
    <scope>NUCLEOTIDE SEQUENCE [LARGE SCALE GENOMIC DNA]</scope>
    <source>
        <strain evidence="2 3">USDA 415</strain>
    </source>
</reference>
<dbReference type="Proteomes" id="UP001565471">
    <property type="component" value="Unassembled WGS sequence"/>
</dbReference>
<dbReference type="InterPro" id="IPR010753">
    <property type="entry name" value="DUF1330"/>
</dbReference>
<sequence>MPKAYWIVHVTVHDEARYPEYLAAAMPVFARYGANFIVRNGPYEVMEGATRQRNFVIEFKDRATAMECYTCPRLSGREGDPAEIFRGGFRDYRWSGVGRAVIPGHAKHEPGIHFATRAMTPRCLTS</sequence>
<protein>
    <submittedName>
        <fullName evidence="2">Uncharacterized protein (DUF1330 family)</fullName>
    </submittedName>
</protein>
<organism evidence="2 3">
    <name type="scientific">Bradyrhizobium elkanii</name>
    <dbReference type="NCBI Taxonomy" id="29448"/>
    <lineage>
        <taxon>Bacteria</taxon>
        <taxon>Pseudomonadati</taxon>
        <taxon>Pseudomonadota</taxon>
        <taxon>Alphaproteobacteria</taxon>
        <taxon>Hyphomicrobiales</taxon>
        <taxon>Nitrobacteraceae</taxon>
        <taxon>Bradyrhizobium</taxon>
    </lineage>
</organism>
<dbReference type="Pfam" id="PF07045">
    <property type="entry name" value="DUF1330"/>
    <property type="match status" value="1"/>
</dbReference>
<evidence type="ECO:0000313" key="2">
    <source>
        <dbReference type="EMBL" id="MEY9321996.1"/>
    </source>
</evidence>
<dbReference type="RefSeq" id="WP_370196322.1">
    <property type="nucleotide sequence ID" value="NZ_JBGBZA010000002.1"/>
</dbReference>
<dbReference type="PANTHER" id="PTHR41521">
    <property type="match status" value="1"/>
</dbReference>
<proteinExistence type="predicted"/>
<dbReference type="InterPro" id="IPR011008">
    <property type="entry name" value="Dimeric_a/b-barrel"/>
</dbReference>